<evidence type="ECO:0000313" key="3">
    <source>
        <dbReference type="Proteomes" id="UP000053039"/>
    </source>
</evidence>
<accession>A0A124H9E1</accession>
<evidence type="ECO:0000256" key="1">
    <source>
        <dbReference type="SAM" id="MobiDB-lite"/>
    </source>
</evidence>
<comment type="caution">
    <text evidence="2">The sequence shown here is derived from an EMBL/GenBank/DDBJ whole genome shotgun (WGS) entry which is preliminary data.</text>
</comment>
<dbReference type="OrthoDB" id="9798687at2"/>
<dbReference type="EMBL" id="LMWM01000030">
    <property type="protein sequence ID" value="KUM84666.1"/>
    <property type="molecule type" value="Genomic_DNA"/>
</dbReference>
<evidence type="ECO:0000313" key="2">
    <source>
        <dbReference type="EMBL" id="KUM84666.1"/>
    </source>
</evidence>
<reference evidence="2 3" key="1">
    <citation type="submission" date="2015-10" db="EMBL/GenBank/DDBJ databases">
        <title>Draft genome sequence of Streptomyces pseudovenezuelae DSM 40212, type strain for the species Streptomyces pseudovenezuelae.</title>
        <authorList>
            <person name="Ruckert C."/>
            <person name="Winkler A."/>
            <person name="Kalinowski J."/>
            <person name="Kampfer P."/>
            <person name="Glaeser S."/>
        </authorList>
    </citation>
    <scope>NUCLEOTIDE SEQUENCE [LARGE SCALE GENOMIC DNA]</scope>
    <source>
        <strain evidence="2 3">DSM 40212</strain>
    </source>
</reference>
<feature type="region of interest" description="Disordered" evidence="1">
    <location>
        <begin position="1"/>
        <end position="28"/>
    </location>
</feature>
<dbReference type="GO" id="GO:0005975">
    <property type="term" value="P:carbohydrate metabolic process"/>
    <property type="evidence" value="ECO:0007669"/>
    <property type="project" value="InterPro"/>
</dbReference>
<organism evidence="2 3">
    <name type="scientific">Streptomyces pseudovenezuelae</name>
    <dbReference type="NCBI Taxonomy" id="67350"/>
    <lineage>
        <taxon>Bacteria</taxon>
        <taxon>Bacillati</taxon>
        <taxon>Actinomycetota</taxon>
        <taxon>Actinomycetes</taxon>
        <taxon>Kitasatosporales</taxon>
        <taxon>Streptomycetaceae</taxon>
        <taxon>Streptomyces</taxon>
        <taxon>Streptomyces aurantiacus group</taxon>
    </lineage>
</organism>
<protein>
    <submittedName>
        <fullName evidence="2">Uncharacterized protein</fullName>
    </submittedName>
</protein>
<dbReference type="Proteomes" id="UP000053039">
    <property type="component" value="Unassembled WGS sequence"/>
</dbReference>
<dbReference type="SUPFAM" id="SSF48208">
    <property type="entry name" value="Six-hairpin glycosidases"/>
    <property type="match status" value="1"/>
</dbReference>
<dbReference type="InterPro" id="IPR008928">
    <property type="entry name" value="6-hairpin_glycosidase_sf"/>
</dbReference>
<dbReference type="AlphaFoldDB" id="A0A124H9E1"/>
<gene>
    <name evidence="2" type="ORF">AQI94_29280</name>
</gene>
<name>A0A124H9E1_9ACTN</name>
<feature type="compositionally biased region" description="Polar residues" evidence="1">
    <location>
        <begin position="9"/>
        <end position="18"/>
    </location>
</feature>
<dbReference type="RefSeq" id="WP_031037468.1">
    <property type="nucleotide sequence ID" value="NZ_KQ948150.1"/>
</dbReference>
<sequence>MRPGPRTPQPTGDQFSQTHYRHGNDSGSDNATTFAFAIAFAPPERIVATADLAAFLTRRLRQLAAPAGESGQPDEAGRWTRTADATQAALPAAL</sequence>
<proteinExistence type="predicted"/>